<sequence length="273" mass="30909">MIETVHLFPQLDAKLIELLKSLSPDDWNKPTVARLWTVKDVAAHLLDGNMRTLSLIRDGHSTPPDRGINSYADLVAFLNQFNADWIKAFKRISPKLLTELLETTGKQYSDLMQVQEMDTDAVFSVAWAGEETSKNWFHIAREYTEKWHHQQQIRDAVDKPGIMTRELFLPFIETLLRGLPHTYRDTDAAPGTGIHIQIDLEGPMEWYLVRQENHWEITTEFSAQPIADIQLDADTAWKLFTKALTPAQASATVILSGNESMAAVALNLIAVMA</sequence>
<accession>A0A9E8SR75</accession>
<dbReference type="Pfam" id="PF11716">
    <property type="entry name" value="MDMPI_N"/>
    <property type="match status" value="1"/>
</dbReference>
<evidence type="ECO:0000313" key="3">
    <source>
        <dbReference type="Proteomes" id="UP001164653"/>
    </source>
</evidence>
<dbReference type="Gene3D" id="1.20.120.450">
    <property type="entry name" value="dinb family like domain"/>
    <property type="match status" value="1"/>
</dbReference>
<gene>
    <name evidence="2" type="ORF">ON006_07930</name>
</gene>
<dbReference type="KEGG" id="dpf:ON006_07930"/>
<dbReference type="EMBL" id="CP112998">
    <property type="protein sequence ID" value="WAC13877.1"/>
    <property type="molecule type" value="Genomic_DNA"/>
</dbReference>
<dbReference type="InterPro" id="IPR024344">
    <property type="entry name" value="MDMPI_metal-binding"/>
</dbReference>
<feature type="domain" description="Mycothiol-dependent maleylpyruvate isomerase metal-binding" evidence="1">
    <location>
        <begin position="10"/>
        <end position="153"/>
    </location>
</feature>
<dbReference type="InterPro" id="IPR034660">
    <property type="entry name" value="DinB/YfiT-like"/>
</dbReference>
<organism evidence="2 3">
    <name type="scientific">Dyadobacter pollutisoli</name>
    <dbReference type="NCBI Taxonomy" id="2910158"/>
    <lineage>
        <taxon>Bacteria</taxon>
        <taxon>Pseudomonadati</taxon>
        <taxon>Bacteroidota</taxon>
        <taxon>Cytophagia</taxon>
        <taxon>Cytophagales</taxon>
        <taxon>Spirosomataceae</taxon>
        <taxon>Dyadobacter</taxon>
    </lineage>
</organism>
<dbReference type="GO" id="GO:0016853">
    <property type="term" value="F:isomerase activity"/>
    <property type="evidence" value="ECO:0007669"/>
    <property type="project" value="UniProtKB-KW"/>
</dbReference>
<evidence type="ECO:0000313" key="2">
    <source>
        <dbReference type="EMBL" id="WAC13877.1"/>
    </source>
</evidence>
<dbReference type="AlphaFoldDB" id="A0A9E8SR75"/>
<reference evidence="2" key="1">
    <citation type="submission" date="2022-11" db="EMBL/GenBank/DDBJ databases">
        <title>Dyadobacter pollutisoli sp. nov., isolated from plastic dumped soil.</title>
        <authorList>
            <person name="Kim J.M."/>
            <person name="Kim K.R."/>
            <person name="Lee J.K."/>
            <person name="Hao L."/>
            <person name="Jeon C.O."/>
        </authorList>
    </citation>
    <scope>NUCLEOTIDE SEQUENCE</scope>
    <source>
        <strain evidence="2">U1</strain>
    </source>
</reference>
<keyword evidence="2" id="KW-0413">Isomerase</keyword>
<name>A0A9E8SR75_9BACT</name>
<dbReference type="SUPFAM" id="SSF109854">
    <property type="entry name" value="DinB/YfiT-like putative metalloenzymes"/>
    <property type="match status" value="1"/>
</dbReference>
<dbReference type="Proteomes" id="UP001164653">
    <property type="component" value="Chromosome"/>
</dbReference>
<proteinExistence type="predicted"/>
<protein>
    <submittedName>
        <fullName evidence="2">Maleylpyruvate isomerase N-terminal domain-containing protein</fullName>
    </submittedName>
</protein>
<dbReference type="RefSeq" id="WP_244819015.1">
    <property type="nucleotide sequence ID" value="NZ_CP112998.1"/>
</dbReference>
<evidence type="ECO:0000259" key="1">
    <source>
        <dbReference type="Pfam" id="PF11716"/>
    </source>
</evidence>
<keyword evidence="3" id="KW-1185">Reference proteome</keyword>
<dbReference type="GO" id="GO:0046872">
    <property type="term" value="F:metal ion binding"/>
    <property type="evidence" value="ECO:0007669"/>
    <property type="project" value="InterPro"/>
</dbReference>